<dbReference type="PANTHER" id="PTHR12697">
    <property type="entry name" value="PBS LYASE HEAT-LIKE PROTEIN"/>
    <property type="match status" value="1"/>
</dbReference>
<dbReference type="SMART" id="SM00567">
    <property type="entry name" value="EZ_HEAT"/>
    <property type="match status" value="12"/>
</dbReference>
<dbReference type="InterPro" id="IPR011989">
    <property type="entry name" value="ARM-like"/>
</dbReference>
<dbReference type="Pfam" id="PF13646">
    <property type="entry name" value="HEAT_2"/>
    <property type="match status" value="4"/>
</dbReference>
<dbReference type="SUPFAM" id="SSF48371">
    <property type="entry name" value="ARM repeat"/>
    <property type="match status" value="1"/>
</dbReference>
<feature type="chain" id="PRO_5022942993" evidence="1">
    <location>
        <begin position="22"/>
        <end position="574"/>
    </location>
</feature>
<dbReference type="AlphaFoldDB" id="A0A5C5VK94"/>
<comment type="caution">
    <text evidence="2">The sequence shown here is derived from an EMBL/GenBank/DDBJ whole genome shotgun (WGS) entry which is preliminary data.</text>
</comment>
<name>A0A5C5VK94_9BACT</name>
<dbReference type="OrthoDB" id="247405at2"/>
<accession>A0A5C5VK94</accession>
<feature type="signal peptide" evidence="1">
    <location>
        <begin position="1"/>
        <end position="21"/>
    </location>
</feature>
<dbReference type="InterPro" id="IPR016024">
    <property type="entry name" value="ARM-type_fold"/>
</dbReference>
<dbReference type="Gene3D" id="1.25.10.10">
    <property type="entry name" value="Leucine-rich Repeat Variant"/>
    <property type="match status" value="4"/>
</dbReference>
<dbReference type="PANTHER" id="PTHR12697:SF5">
    <property type="entry name" value="DEOXYHYPUSINE HYDROXYLASE"/>
    <property type="match status" value="1"/>
</dbReference>
<keyword evidence="3" id="KW-1185">Reference proteome</keyword>
<organism evidence="2 3">
    <name type="scientific">Blastopirellula retiformator</name>
    <dbReference type="NCBI Taxonomy" id="2527970"/>
    <lineage>
        <taxon>Bacteria</taxon>
        <taxon>Pseudomonadati</taxon>
        <taxon>Planctomycetota</taxon>
        <taxon>Planctomycetia</taxon>
        <taxon>Pirellulales</taxon>
        <taxon>Pirellulaceae</taxon>
        <taxon>Blastopirellula</taxon>
    </lineage>
</organism>
<evidence type="ECO:0000256" key="1">
    <source>
        <dbReference type="SAM" id="SignalP"/>
    </source>
</evidence>
<evidence type="ECO:0000313" key="3">
    <source>
        <dbReference type="Proteomes" id="UP000318878"/>
    </source>
</evidence>
<dbReference type="InterPro" id="IPR004155">
    <property type="entry name" value="PBS_lyase_HEAT"/>
</dbReference>
<keyword evidence="1" id="KW-0732">Signal</keyword>
<sequence length="574" mass="59215" precursor="true">MIKRLMFSMALPLAVASIVWADAADSIKALSDKGEAAVAAADALARQPEDADKAVPALIAAMGSDNVELRWHAARALAEYETAAAPALAALTKGLDDPDAEVRAYSAYAIGEIGEKALPAVPALIQKITDKEAIVRRAAMGAVRKLPTDPNETLPLIANILDDADPSVVVPALHTLAEAGKKSLPVLKKALTTERGAYWACLIAGEMGPEAASAAPNLAEVLKSHKDPDTRMQAAVALGQIGAGAKPAVGQLAAALEADDSMAVRYASAYALGVIKDPASETALESASNSDDEFMHMLGEWGVARLHPEDQEAVEHAVEDLVEGMKSKNANVRAAAARCLTELDAPREMVAPVLLKALTDTDPTVVVHFREAIVSLGAKATPRLAKALEIEGLRMHALAILRRLGPDAKAAVPALIETLKVDDPQVQSEAMMVLGGLGAAAAPATDDIAKFLDSPTAGLQQSALYALGSIGPTAKATIPQIAPLLDSDVEFTKVAAGWAIAHIDSTSPAAAKATPVLTAALTEGSDLVRLEAAKSLGMLGKQAASAKAALTKAANEDSSDAVRAAAAEALTKVQ</sequence>
<protein>
    <submittedName>
        <fullName evidence="2">HEAT repeat protein</fullName>
    </submittedName>
</protein>
<dbReference type="Proteomes" id="UP000318878">
    <property type="component" value="Unassembled WGS sequence"/>
</dbReference>
<reference evidence="2 3" key="1">
    <citation type="submission" date="2019-02" db="EMBL/GenBank/DDBJ databases">
        <title>Deep-cultivation of Planctomycetes and their phenomic and genomic characterization uncovers novel biology.</title>
        <authorList>
            <person name="Wiegand S."/>
            <person name="Jogler M."/>
            <person name="Boedeker C."/>
            <person name="Pinto D."/>
            <person name="Vollmers J."/>
            <person name="Rivas-Marin E."/>
            <person name="Kohn T."/>
            <person name="Peeters S.H."/>
            <person name="Heuer A."/>
            <person name="Rast P."/>
            <person name="Oberbeckmann S."/>
            <person name="Bunk B."/>
            <person name="Jeske O."/>
            <person name="Meyerdierks A."/>
            <person name="Storesund J.E."/>
            <person name="Kallscheuer N."/>
            <person name="Luecker S."/>
            <person name="Lage O.M."/>
            <person name="Pohl T."/>
            <person name="Merkel B.J."/>
            <person name="Hornburger P."/>
            <person name="Mueller R.-W."/>
            <person name="Bruemmer F."/>
            <person name="Labrenz M."/>
            <person name="Spormann A.M."/>
            <person name="Op Den Camp H."/>
            <person name="Overmann J."/>
            <person name="Amann R."/>
            <person name="Jetten M.S.M."/>
            <person name="Mascher T."/>
            <person name="Medema M.H."/>
            <person name="Devos D.P."/>
            <person name="Kaster A.-K."/>
            <person name="Ovreas L."/>
            <person name="Rohde M."/>
            <person name="Galperin M.Y."/>
            <person name="Jogler C."/>
        </authorList>
    </citation>
    <scope>NUCLEOTIDE SEQUENCE [LARGE SCALE GENOMIC DNA]</scope>
    <source>
        <strain evidence="2 3">Enr8</strain>
    </source>
</reference>
<evidence type="ECO:0000313" key="2">
    <source>
        <dbReference type="EMBL" id="TWT39018.1"/>
    </source>
</evidence>
<dbReference type="EMBL" id="SJPF01000001">
    <property type="protein sequence ID" value="TWT39018.1"/>
    <property type="molecule type" value="Genomic_DNA"/>
</dbReference>
<dbReference type="GO" id="GO:0016491">
    <property type="term" value="F:oxidoreductase activity"/>
    <property type="evidence" value="ECO:0007669"/>
    <property type="project" value="TreeGrafter"/>
</dbReference>
<proteinExistence type="predicted"/>
<gene>
    <name evidence="2" type="ORF">Enr8_07130</name>
</gene>
<dbReference type="RefSeq" id="WP_146429223.1">
    <property type="nucleotide sequence ID" value="NZ_SJPF01000001.1"/>
</dbReference>